<reference evidence="1 2" key="1">
    <citation type="journal article" date="2019" name="Antimicrob. Agents Chemother.">
        <title>Applying Rapid Whole Genome Sequencing to Predict Phenotypic Antimicrobial Susceptibility Testing Results Among Carbapenem-Resistant Klebsiella pneumoniae Clinical Isolates.</title>
        <authorList>
            <person name="Tamma P.D."/>
            <person name="Fan Y."/>
            <person name="Bergman Y."/>
            <person name="Pertea G."/>
            <person name="Kazmi A."/>
            <person name="Lewis S."/>
            <person name="Carroll K.C."/>
            <person name="Schatz M.C."/>
            <person name="Timp W."/>
            <person name="Simner P.J."/>
        </authorList>
    </citation>
    <scope>NUCLEOTIDE SEQUENCE [LARGE SCALE GENOMIC DNA]</scope>
    <source>
        <strain evidence="1 2">KLPN_33</strain>
    </source>
</reference>
<comment type="caution">
    <text evidence="1">The sequence shown here is derived from an EMBL/GenBank/DDBJ whole genome shotgun (WGS) entry which is preliminary data.</text>
</comment>
<name>A0A3P2EG24_KLEPN</name>
<dbReference type="EMBL" id="RCZY01000002">
    <property type="protein sequence ID" value="RRE43282.1"/>
    <property type="molecule type" value="Genomic_DNA"/>
</dbReference>
<dbReference type="AlphaFoldDB" id="A0A3P2EG24"/>
<proteinExistence type="predicted"/>
<accession>A0A3P2EG24</accession>
<evidence type="ECO:0000313" key="2">
    <source>
        <dbReference type="Proteomes" id="UP000272440"/>
    </source>
</evidence>
<dbReference type="Proteomes" id="UP000272440">
    <property type="component" value="Unassembled WGS sequence"/>
</dbReference>
<protein>
    <submittedName>
        <fullName evidence="1">Uncharacterized protein</fullName>
    </submittedName>
</protein>
<sequence length="163" mass="18850">MNIMNKYTAGLRFHDISAFPACVFIPERIYSGYGAKWGKELLYLLSFKKPFTLVFINAFNESKEDRIYRFEWMKHNQQLLSEYCRSIITIITDKDIRESIILQGAASTYIFTIPMKLSDPSQRRLPLRILSSLIAKDRTNGPMAVCLIDTCEVSNLVMSKSNY</sequence>
<evidence type="ECO:0000313" key="1">
    <source>
        <dbReference type="EMBL" id="RRE43282.1"/>
    </source>
</evidence>
<gene>
    <name evidence="1" type="ORF">EAO28_05580</name>
</gene>
<organism evidence="1 2">
    <name type="scientific">Klebsiella pneumoniae</name>
    <dbReference type="NCBI Taxonomy" id="573"/>
    <lineage>
        <taxon>Bacteria</taxon>
        <taxon>Pseudomonadati</taxon>
        <taxon>Pseudomonadota</taxon>
        <taxon>Gammaproteobacteria</taxon>
        <taxon>Enterobacterales</taxon>
        <taxon>Enterobacteriaceae</taxon>
        <taxon>Klebsiella/Raoultella group</taxon>
        <taxon>Klebsiella</taxon>
        <taxon>Klebsiella pneumoniae complex</taxon>
    </lineage>
</organism>